<dbReference type="InterPro" id="IPR003784">
    <property type="entry name" value="BioY"/>
</dbReference>
<dbReference type="GO" id="GO:0005886">
    <property type="term" value="C:plasma membrane"/>
    <property type="evidence" value="ECO:0007669"/>
    <property type="project" value="UniProtKB-SubCell"/>
</dbReference>
<accession>A0A4R3K1F8</accession>
<dbReference type="RefSeq" id="WP_132383475.1">
    <property type="nucleotide sequence ID" value="NZ_DAIQXH010000188.1"/>
</dbReference>
<dbReference type="Gene3D" id="1.10.1760.20">
    <property type="match status" value="1"/>
</dbReference>
<dbReference type="Proteomes" id="UP000295726">
    <property type="component" value="Unassembled WGS sequence"/>
</dbReference>
<evidence type="ECO:0000256" key="3">
    <source>
        <dbReference type="SAM" id="Phobius"/>
    </source>
</evidence>
<organism evidence="4 5">
    <name type="scientific">Muricomes intestini</name>
    <dbReference type="NCBI Taxonomy" id="1796634"/>
    <lineage>
        <taxon>Bacteria</taxon>
        <taxon>Bacillati</taxon>
        <taxon>Bacillota</taxon>
        <taxon>Clostridia</taxon>
        <taxon>Lachnospirales</taxon>
        <taxon>Lachnospiraceae</taxon>
        <taxon>Muricomes</taxon>
    </lineage>
</organism>
<reference evidence="4 5" key="1">
    <citation type="submission" date="2019-03" db="EMBL/GenBank/DDBJ databases">
        <title>Genomic Encyclopedia of Type Strains, Phase IV (KMG-IV): sequencing the most valuable type-strain genomes for metagenomic binning, comparative biology and taxonomic classification.</title>
        <authorList>
            <person name="Goeker M."/>
        </authorList>
    </citation>
    <scope>NUCLEOTIDE SEQUENCE [LARGE SCALE GENOMIC DNA]</scope>
    <source>
        <strain evidence="4 5">DSM 29489</strain>
    </source>
</reference>
<feature type="transmembrane region" description="Helical" evidence="3">
    <location>
        <begin position="95"/>
        <end position="112"/>
    </location>
</feature>
<feature type="transmembrane region" description="Helical" evidence="3">
    <location>
        <begin position="66"/>
        <end position="83"/>
    </location>
</feature>
<keyword evidence="3" id="KW-0812">Transmembrane</keyword>
<keyword evidence="5" id="KW-1185">Reference proteome</keyword>
<dbReference type="PIRSF" id="PIRSF016661">
    <property type="entry name" value="BioY"/>
    <property type="match status" value="1"/>
</dbReference>
<protein>
    <recommendedName>
        <fullName evidence="2">Biotin transporter</fullName>
    </recommendedName>
</protein>
<feature type="transmembrane region" description="Helical" evidence="3">
    <location>
        <begin position="16"/>
        <end position="34"/>
    </location>
</feature>
<evidence type="ECO:0000313" key="5">
    <source>
        <dbReference type="Proteomes" id="UP000295726"/>
    </source>
</evidence>
<feature type="transmembrane region" description="Helical" evidence="3">
    <location>
        <begin position="149"/>
        <end position="174"/>
    </location>
</feature>
<comment type="similarity">
    <text evidence="1 2">Belongs to the BioY family.</text>
</comment>
<dbReference type="GO" id="GO:0015225">
    <property type="term" value="F:biotin transmembrane transporter activity"/>
    <property type="evidence" value="ECO:0007669"/>
    <property type="project" value="UniProtKB-UniRule"/>
</dbReference>
<dbReference type="Pfam" id="PF02632">
    <property type="entry name" value="BioY"/>
    <property type="match status" value="1"/>
</dbReference>
<dbReference type="EMBL" id="SLZZ01000031">
    <property type="protein sequence ID" value="TCS75060.1"/>
    <property type="molecule type" value="Genomic_DNA"/>
</dbReference>
<keyword evidence="2" id="KW-0813">Transport</keyword>
<dbReference type="OrthoDB" id="9803495at2"/>
<keyword evidence="2 3" id="KW-0472">Membrane</keyword>
<proteinExistence type="inferred from homology"/>
<dbReference type="PANTHER" id="PTHR34295:SF1">
    <property type="entry name" value="BIOTIN TRANSPORTER BIOY"/>
    <property type="match status" value="1"/>
</dbReference>
<evidence type="ECO:0000313" key="4">
    <source>
        <dbReference type="EMBL" id="TCS75060.1"/>
    </source>
</evidence>
<dbReference type="PANTHER" id="PTHR34295">
    <property type="entry name" value="BIOTIN TRANSPORTER BIOY"/>
    <property type="match status" value="1"/>
</dbReference>
<evidence type="ECO:0000256" key="1">
    <source>
        <dbReference type="ARBA" id="ARBA00010692"/>
    </source>
</evidence>
<dbReference type="AlphaFoldDB" id="A0A4R3K1F8"/>
<keyword evidence="3" id="KW-1133">Transmembrane helix</keyword>
<gene>
    <name evidence="4" type="ORF">EDD59_13118</name>
</gene>
<keyword evidence="2" id="KW-1003">Cell membrane</keyword>
<comment type="caution">
    <text evidence="4">The sequence shown here is derived from an EMBL/GenBank/DDBJ whole genome shotgun (WGS) entry which is preliminary data.</text>
</comment>
<name>A0A4R3K1F8_9FIRM</name>
<feature type="transmembrane region" description="Helical" evidence="3">
    <location>
        <begin position="119"/>
        <end position="143"/>
    </location>
</feature>
<comment type="subcellular location">
    <subcellularLocation>
        <location evidence="2">Cell membrane</location>
        <topology evidence="2">Multi-pass membrane protein</topology>
    </subcellularLocation>
</comment>
<sequence length="186" mass="19120">MNNSSKNKSSISTKNLALIGVMTAIICILGPIAIPLPVSPVPISFTNLAVYLAVYALGAKFGTISCALYLLLGTIGLPVFSGFSGGPAKLAGPTGGYLIGFLFMALITGFSIESFSGKLLPAVAGMGIGAVICYLFGTLWLAHQMNLTFTAALTVGVIPYLAGDAIKIIAAALLGPKLRRAVLRLS</sequence>
<evidence type="ECO:0000256" key="2">
    <source>
        <dbReference type="PIRNR" id="PIRNR016661"/>
    </source>
</evidence>